<feature type="domain" description="UvrD-like helicase C-terminal" evidence="11">
    <location>
        <begin position="285"/>
        <end position="527"/>
    </location>
</feature>
<comment type="catalytic activity">
    <reaction evidence="9">
        <text>ATP + H2O = ADP + phosphate + H(+)</text>
        <dbReference type="Rhea" id="RHEA:13065"/>
        <dbReference type="ChEBI" id="CHEBI:15377"/>
        <dbReference type="ChEBI" id="CHEBI:15378"/>
        <dbReference type="ChEBI" id="CHEBI:30616"/>
        <dbReference type="ChEBI" id="CHEBI:43474"/>
        <dbReference type="ChEBI" id="CHEBI:456216"/>
        <dbReference type="EC" id="5.6.2.4"/>
    </reaction>
</comment>
<dbReference type="InterPro" id="IPR014016">
    <property type="entry name" value="UvrD-like_ATP-bd"/>
</dbReference>
<organism evidence="12">
    <name type="scientific">freshwater metagenome</name>
    <dbReference type="NCBI Taxonomy" id="449393"/>
    <lineage>
        <taxon>unclassified sequences</taxon>
        <taxon>metagenomes</taxon>
        <taxon>ecological metagenomes</taxon>
    </lineage>
</organism>
<accession>A0A6J5Z5L1</accession>
<name>A0A6J5Z5L1_9ZZZZ</name>
<dbReference type="PANTHER" id="PTHR11070:SF69">
    <property type="entry name" value="ATP-DEPENDENT DNA HELICASE UVRD2"/>
    <property type="match status" value="1"/>
</dbReference>
<evidence type="ECO:0000259" key="11">
    <source>
        <dbReference type="PROSITE" id="PS51217"/>
    </source>
</evidence>
<dbReference type="GO" id="GO:0016787">
    <property type="term" value="F:hydrolase activity"/>
    <property type="evidence" value="ECO:0007669"/>
    <property type="project" value="UniProtKB-KW"/>
</dbReference>
<dbReference type="Gene3D" id="3.40.50.300">
    <property type="entry name" value="P-loop containing nucleotide triphosphate hydrolases"/>
    <property type="match status" value="3"/>
</dbReference>
<keyword evidence="6" id="KW-0413">Isomerase</keyword>
<dbReference type="GO" id="GO:0005524">
    <property type="term" value="F:ATP binding"/>
    <property type="evidence" value="ECO:0007669"/>
    <property type="project" value="UniProtKB-KW"/>
</dbReference>
<dbReference type="AlphaFoldDB" id="A0A6J5Z5L1"/>
<dbReference type="GO" id="GO:0000725">
    <property type="term" value="P:recombinational repair"/>
    <property type="evidence" value="ECO:0007669"/>
    <property type="project" value="TreeGrafter"/>
</dbReference>
<dbReference type="GO" id="GO:0043138">
    <property type="term" value="F:3'-5' DNA helicase activity"/>
    <property type="evidence" value="ECO:0007669"/>
    <property type="project" value="UniProtKB-EC"/>
</dbReference>
<dbReference type="PROSITE" id="PS51198">
    <property type="entry name" value="UVRD_HELICASE_ATP_BIND"/>
    <property type="match status" value="1"/>
</dbReference>
<evidence type="ECO:0000256" key="1">
    <source>
        <dbReference type="ARBA" id="ARBA00009922"/>
    </source>
</evidence>
<dbReference type="Gene3D" id="1.10.486.10">
    <property type="entry name" value="PCRA, domain 4"/>
    <property type="match status" value="2"/>
</dbReference>
<dbReference type="GO" id="GO:0033202">
    <property type="term" value="C:DNA helicase complex"/>
    <property type="evidence" value="ECO:0007669"/>
    <property type="project" value="TreeGrafter"/>
</dbReference>
<proteinExistence type="inferred from homology"/>
<dbReference type="GO" id="GO:0003677">
    <property type="term" value="F:DNA binding"/>
    <property type="evidence" value="ECO:0007669"/>
    <property type="project" value="InterPro"/>
</dbReference>
<dbReference type="EC" id="5.6.2.4" evidence="8"/>
<comment type="similarity">
    <text evidence="1">Belongs to the helicase family. UvrD subfamily.</text>
</comment>
<dbReference type="InterPro" id="IPR000212">
    <property type="entry name" value="DNA_helicase_UvrD/REP"/>
</dbReference>
<feature type="domain" description="UvrD-like helicase ATP-binding" evidence="10">
    <location>
        <begin position="6"/>
        <end position="284"/>
    </location>
</feature>
<evidence type="ECO:0000256" key="4">
    <source>
        <dbReference type="ARBA" id="ARBA00022806"/>
    </source>
</evidence>
<dbReference type="SUPFAM" id="SSF52540">
    <property type="entry name" value="P-loop containing nucleoside triphosphate hydrolases"/>
    <property type="match status" value="1"/>
</dbReference>
<keyword evidence="3" id="KW-0378">Hydrolase</keyword>
<dbReference type="Gene3D" id="1.10.10.160">
    <property type="match status" value="1"/>
</dbReference>
<dbReference type="PROSITE" id="PS51217">
    <property type="entry name" value="UVRD_HELICASE_CTER"/>
    <property type="match status" value="1"/>
</dbReference>
<sequence>MADILSSLDEQQRLAAQCLVGSVAIHAGAGSGKTRTITHRIAYGVAEGRFQPNRTLAVTFTNRAAGELRSRLAQLDAHGVQVRTFHSAALRQLRHFYPQVFGKNLPSVISSKAHLVSQAAASCKVSIDREMVRDLSSEIEWAKSNIVSPDMYRALTDNRVSSLTVIEVAHVYEAYMQLLDQNNSIDFEDVLLLTLAVMKNNPDVAAQVHQQYHHFTVDEFQDVSPVQFELLTAWLGTRQDVCVVGDVAQTIYSFAGATSEYLQNFPRYFPQAQVFEITQSYRSTPEIVTFANRIGAQESKITLKSVRKSGSKVEIASFSDDESEAKKVASSILKLIESGSRAEEVAVLFRMNSQSEPLESALSDLGIPFTLRGTERFFERSEVRNAILNLRATNSELVASTLSATVRQVLSGIGWQATMPLSGRAEIEKWESLESIVRLSTDFEREHSTATVVEFVGHLDARAQLEHAPAAQAVTLTSIHSAKGLEWAHVFLIGCSEGLLPISYAKNISAVAEERRLMYVAVTRAQDSLSLSWAKARNQGTSAFRKPSQFLPDH</sequence>
<dbReference type="InterPro" id="IPR014017">
    <property type="entry name" value="DNA_helicase_UvrD-like_C"/>
</dbReference>
<evidence type="ECO:0000256" key="5">
    <source>
        <dbReference type="ARBA" id="ARBA00022840"/>
    </source>
</evidence>
<keyword evidence="2" id="KW-0547">Nucleotide-binding</keyword>
<evidence type="ECO:0000313" key="12">
    <source>
        <dbReference type="EMBL" id="CAB4336412.1"/>
    </source>
</evidence>
<dbReference type="CDD" id="cd18807">
    <property type="entry name" value="SF1_C_UvrD"/>
    <property type="match status" value="1"/>
</dbReference>
<dbReference type="GO" id="GO:0005829">
    <property type="term" value="C:cytosol"/>
    <property type="evidence" value="ECO:0007669"/>
    <property type="project" value="TreeGrafter"/>
</dbReference>
<evidence type="ECO:0000256" key="8">
    <source>
        <dbReference type="ARBA" id="ARBA00034808"/>
    </source>
</evidence>
<keyword evidence="4" id="KW-0347">Helicase</keyword>
<reference evidence="12" key="1">
    <citation type="submission" date="2020-05" db="EMBL/GenBank/DDBJ databases">
        <authorList>
            <person name="Chiriac C."/>
            <person name="Salcher M."/>
            <person name="Ghai R."/>
            <person name="Kavagutti S V."/>
        </authorList>
    </citation>
    <scope>NUCLEOTIDE SEQUENCE</scope>
</reference>
<dbReference type="CDD" id="cd17932">
    <property type="entry name" value="DEXQc_UvrD"/>
    <property type="match status" value="1"/>
</dbReference>
<dbReference type="InterPro" id="IPR013986">
    <property type="entry name" value="DExx_box_DNA_helicase_dom_sf"/>
</dbReference>
<dbReference type="Pfam" id="PF00580">
    <property type="entry name" value="UvrD-helicase"/>
    <property type="match status" value="1"/>
</dbReference>
<dbReference type="PANTHER" id="PTHR11070">
    <property type="entry name" value="UVRD / RECB / PCRA DNA HELICASE FAMILY MEMBER"/>
    <property type="match status" value="1"/>
</dbReference>
<dbReference type="Pfam" id="PF13361">
    <property type="entry name" value="UvrD_C"/>
    <property type="match status" value="2"/>
</dbReference>
<evidence type="ECO:0000256" key="9">
    <source>
        <dbReference type="ARBA" id="ARBA00048988"/>
    </source>
</evidence>
<dbReference type="InterPro" id="IPR027417">
    <property type="entry name" value="P-loop_NTPase"/>
</dbReference>
<evidence type="ECO:0000256" key="6">
    <source>
        <dbReference type="ARBA" id="ARBA00023235"/>
    </source>
</evidence>
<evidence type="ECO:0000259" key="10">
    <source>
        <dbReference type="PROSITE" id="PS51198"/>
    </source>
</evidence>
<dbReference type="EMBL" id="CAESAJ010000049">
    <property type="protein sequence ID" value="CAB4336412.1"/>
    <property type="molecule type" value="Genomic_DNA"/>
</dbReference>
<evidence type="ECO:0000256" key="3">
    <source>
        <dbReference type="ARBA" id="ARBA00022801"/>
    </source>
</evidence>
<evidence type="ECO:0000256" key="7">
    <source>
        <dbReference type="ARBA" id="ARBA00034617"/>
    </source>
</evidence>
<keyword evidence="5" id="KW-0067">ATP-binding</keyword>
<evidence type="ECO:0000256" key="2">
    <source>
        <dbReference type="ARBA" id="ARBA00022741"/>
    </source>
</evidence>
<gene>
    <name evidence="12" type="ORF">UFOPK3770_00601</name>
</gene>
<protein>
    <recommendedName>
        <fullName evidence="8">DNA 3'-5' helicase</fullName>
        <ecNumber evidence="8">5.6.2.4</ecNumber>
    </recommendedName>
</protein>
<comment type="catalytic activity">
    <reaction evidence="7">
        <text>Couples ATP hydrolysis with the unwinding of duplex DNA by translocating in the 3'-5' direction.</text>
        <dbReference type="EC" id="5.6.2.4"/>
    </reaction>
</comment>